<dbReference type="AlphaFoldDB" id="A0A2A9EJE6"/>
<keyword evidence="4" id="KW-1185">Reference proteome</keyword>
<comment type="similarity">
    <text evidence="1">Belongs to the asp23 family.</text>
</comment>
<accession>A0A2A9EJE6</accession>
<organism evidence="3 4">
    <name type="scientific">Georgenia soli</name>
    <dbReference type="NCBI Taxonomy" id="638953"/>
    <lineage>
        <taxon>Bacteria</taxon>
        <taxon>Bacillati</taxon>
        <taxon>Actinomycetota</taxon>
        <taxon>Actinomycetes</taxon>
        <taxon>Micrococcales</taxon>
        <taxon>Bogoriellaceae</taxon>
        <taxon>Georgenia</taxon>
    </lineage>
</organism>
<feature type="region of interest" description="Disordered" evidence="2">
    <location>
        <begin position="1"/>
        <end position="27"/>
    </location>
</feature>
<evidence type="ECO:0000256" key="2">
    <source>
        <dbReference type="SAM" id="MobiDB-lite"/>
    </source>
</evidence>
<gene>
    <name evidence="3" type="ORF">ATJ97_1435</name>
</gene>
<evidence type="ECO:0000313" key="4">
    <source>
        <dbReference type="Proteomes" id="UP000222106"/>
    </source>
</evidence>
<reference evidence="3 4" key="1">
    <citation type="submission" date="2017-10" db="EMBL/GenBank/DDBJ databases">
        <title>Sequencing the genomes of 1000 actinobacteria strains.</title>
        <authorList>
            <person name="Klenk H.-P."/>
        </authorList>
    </citation>
    <scope>NUCLEOTIDE SEQUENCE [LARGE SCALE GENOMIC DNA]</scope>
    <source>
        <strain evidence="3 4">DSM 21838</strain>
    </source>
</reference>
<comment type="caution">
    <text evidence="3">The sequence shown here is derived from an EMBL/GenBank/DDBJ whole genome shotgun (WGS) entry which is preliminary data.</text>
</comment>
<dbReference type="EMBL" id="PDJI01000004">
    <property type="protein sequence ID" value="PFG38943.1"/>
    <property type="molecule type" value="Genomic_DNA"/>
</dbReference>
<evidence type="ECO:0000313" key="3">
    <source>
        <dbReference type="EMBL" id="PFG38943.1"/>
    </source>
</evidence>
<sequence>MTTDTLPGPAGATAQRTGGSLPDPADRGELRVADRVVERVAGYAVTLVPDAAAAPRRVLGVKVGDADTEEAANVTAHVYGTTASIEVIIAVRWPAPVPTVVGEVRRRIREEVTGITGVRVDHIDIDVAGTDIPTAARPRVR</sequence>
<dbReference type="InterPro" id="IPR005531">
    <property type="entry name" value="Asp23"/>
</dbReference>
<protein>
    <submittedName>
        <fullName evidence="3">Putative alkaline shock family protein YloU</fullName>
    </submittedName>
</protein>
<evidence type="ECO:0000256" key="1">
    <source>
        <dbReference type="ARBA" id="ARBA00005721"/>
    </source>
</evidence>
<dbReference type="RefSeq" id="WP_098483124.1">
    <property type="nucleotide sequence ID" value="NZ_PDJI01000004.1"/>
</dbReference>
<dbReference type="OrthoDB" id="5148065at2"/>
<name>A0A2A9EJE6_9MICO</name>
<dbReference type="Pfam" id="PF03780">
    <property type="entry name" value="Asp23"/>
    <property type="match status" value="1"/>
</dbReference>
<proteinExistence type="inferred from homology"/>
<dbReference type="Proteomes" id="UP000222106">
    <property type="component" value="Unassembled WGS sequence"/>
</dbReference>